<dbReference type="Proteomes" id="UP000239747">
    <property type="component" value="Unassembled WGS sequence"/>
</dbReference>
<gene>
    <name evidence="1" type="ORF">BST92_00490</name>
</gene>
<proteinExistence type="predicted"/>
<organism evidence="1 2">
    <name type="scientific">Nonlabens arenilitoris</name>
    <dbReference type="NCBI Taxonomy" id="1217969"/>
    <lineage>
        <taxon>Bacteria</taxon>
        <taxon>Pseudomonadati</taxon>
        <taxon>Bacteroidota</taxon>
        <taxon>Flavobacteriia</taxon>
        <taxon>Flavobacteriales</taxon>
        <taxon>Flavobacteriaceae</taxon>
        <taxon>Nonlabens</taxon>
    </lineage>
</organism>
<dbReference type="EMBL" id="MTPW01000001">
    <property type="protein sequence ID" value="PQJ30508.1"/>
    <property type="molecule type" value="Genomic_DNA"/>
</dbReference>
<protein>
    <submittedName>
        <fullName evidence="1">Uncharacterized protein</fullName>
    </submittedName>
</protein>
<evidence type="ECO:0000313" key="1">
    <source>
        <dbReference type="EMBL" id="PQJ30508.1"/>
    </source>
</evidence>
<comment type="caution">
    <text evidence="1">The sequence shown here is derived from an EMBL/GenBank/DDBJ whole genome shotgun (WGS) entry which is preliminary data.</text>
</comment>
<sequence length="200" mass="22488">MKKLIKSSLLVFAVAIFIGCSNDENELTNNDNSLLTQKSSEIAPEVEYEEILSTIYTEYSVGDWTQIEDEDGYITMVKKVENNLNSIAYLIADPIDGHYLFAEQNEELETIFVRDYTADILIDGAYLGESPIAIDINHPDAGTQTKGWIRGFTRRFFGAGRETGNWGGCIGGIQYRTIVHTFSVLFIEFENGQTVESREC</sequence>
<dbReference type="AlphaFoldDB" id="A0A2S7U681"/>
<reference evidence="1 2" key="1">
    <citation type="submission" date="2017-01" db="EMBL/GenBank/DDBJ databases">
        <title>Trade-off between light-utilization and light-protection in marine flavobacteria.</title>
        <authorList>
            <person name="Kumagai Y."/>
            <person name="Yoshizawa S."/>
            <person name="Kogure K."/>
            <person name="Iwasaki W."/>
        </authorList>
    </citation>
    <scope>NUCLEOTIDE SEQUENCE [LARGE SCALE GENOMIC DNA]</scope>
    <source>
        <strain evidence="1 2">KCTC 32109</strain>
    </source>
</reference>
<accession>A0A2S7U681</accession>
<name>A0A2S7U681_9FLAO</name>
<keyword evidence="2" id="KW-1185">Reference proteome</keyword>
<dbReference type="PROSITE" id="PS51257">
    <property type="entry name" value="PROKAR_LIPOPROTEIN"/>
    <property type="match status" value="1"/>
</dbReference>
<evidence type="ECO:0000313" key="2">
    <source>
        <dbReference type="Proteomes" id="UP000239747"/>
    </source>
</evidence>
<dbReference type="RefSeq" id="WP_105069697.1">
    <property type="nucleotide sequence ID" value="NZ_MTPW01000001.1"/>
</dbReference>